<dbReference type="InterPro" id="IPR036286">
    <property type="entry name" value="LexA/Signal_pep-like_sf"/>
</dbReference>
<organism evidence="12 13">
    <name type="scientific">Pseudoramibacter porci</name>
    <dbReference type="NCBI Taxonomy" id="2606631"/>
    <lineage>
        <taxon>Bacteria</taxon>
        <taxon>Bacillati</taxon>
        <taxon>Bacillota</taxon>
        <taxon>Clostridia</taxon>
        <taxon>Eubacteriales</taxon>
        <taxon>Eubacteriaceae</taxon>
        <taxon>Pseudoramibacter</taxon>
    </lineage>
</organism>
<evidence type="ECO:0000313" key="13">
    <source>
        <dbReference type="Proteomes" id="UP000461754"/>
    </source>
</evidence>
<keyword evidence="8" id="KW-0234">DNA repair</keyword>
<name>A0A7X2T8Z5_9FIRM</name>
<evidence type="ECO:0000256" key="1">
    <source>
        <dbReference type="ARBA" id="ARBA00007484"/>
    </source>
</evidence>
<dbReference type="PRINTS" id="PR00726">
    <property type="entry name" value="LEXASERPTASE"/>
</dbReference>
<comment type="similarity">
    <text evidence="1 10">Belongs to the peptidase S24 family.</text>
</comment>
<keyword evidence="4 10" id="KW-0068">Autocatalytic cleavage</keyword>
<keyword evidence="7" id="KW-0804">Transcription</keyword>
<dbReference type="Proteomes" id="UP000461754">
    <property type="component" value="Unassembled WGS sequence"/>
</dbReference>
<dbReference type="GO" id="GO:0006281">
    <property type="term" value="P:DNA repair"/>
    <property type="evidence" value="ECO:0007669"/>
    <property type="project" value="UniProtKB-KW"/>
</dbReference>
<dbReference type="EMBL" id="VUMO01000001">
    <property type="protein sequence ID" value="MSS18832.1"/>
    <property type="molecule type" value="Genomic_DNA"/>
</dbReference>
<keyword evidence="9" id="KW-0742">SOS response</keyword>
<keyword evidence="2" id="KW-0227">DNA damage</keyword>
<dbReference type="SUPFAM" id="SSF51306">
    <property type="entry name" value="LexA/Signal peptidase"/>
    <property type="match status" value="1"/>
</dbReference>
<dbReference type="InterPro" id="IPR039418">
    <property type="entry name" value="LexA-like"/>
</dbReference>
<evidence type="ECO:0000256" key="3">
    <source>
        <dbReference type="ARBA" id="ARBA00022801"/>
    </source>
</evidence>
<evidence type="ECO:0000256" key="6">
    <source>
        <dbReference type="ARBA" id="ARBA00023125"/>
    </source>
</evidence>
<evidence type="ECO:0000256" key="10">
    <source>
        <dbReference type="RuleBase" id="RU003991"/>
    </source>
</evidence>
<keyword evidence="6" id="KW-0238">DNA-binding</keyword>
<dbReference type="GO" id="GO:0016787">
    <property type="term" value="F:hydrolase activity"/>
    <property type="evidence" value="ECO:0007669"/>
    <property type="project" value="UniProtKB-KW"/>
</dbReference>
<dbReference type="CDD" id="cd06529">
    <property type="entry name" value="S24_LexA-like"/>
    <property type="match status" value="1"/>
</dbReference>
<protein>
    <submittedName>
        <fullName evidence="12">Helix-turn-helix domain-containing protein</fullName>
    </submittedName>
</protein>
<dbReference type="InterPro" id="IPR015927">
    <property type="entry name" value="Peptidase_S24_S26A/B/C"/>
</dbReference>
<keyword evidence="5" id="KW-0805">Transcription regulation</keyword>
<dbReference type="Gene3D" id="1.10.260.40">
    <property type="entry name" value="lambda repressor-like DNA-binding domains"/>
    <property type="match status" value="1"/>
</dbReference>
<evidence type="ECO:0000256" key="8">
    <source>
        <dbReference type="ARBA" id="ARBA00023204"/>
    </source>
</evidence>
<dbReference type="SMART" id="SM00530">
    <property type="entry name" value="HTH_XRE"/>
    <property type="match status" value="1"/>
</dbReference>
<dbReference type="InterPro" id="IPR010982">
    <property type="entry name" value="Lambda_DNA-bd_dom_sf"/>
</dbReference>
<dbReference type="GO" id="GO:0006355">
    <property type="term" value="P:regulation of DNA-templated transcription"/>
    <property type="evidence" value="ECO:0007669"/>
    <property type="project" value="InterPro"/>
</dbReference>
<dbReference type="Pfam" id="PF01381">
    <property type="entry name" value="HTH_3"/>
    <property type="match status" value="1"/>
</dbReference>
<feature type="domain" description="HTH cro/C1-type" evidence="11">
    <location>
        <begin position="27"/>
        <end position="81"/>
    </location>
</feature>
<evidence type="ECO:0000256" key="2">
    <source>
        <dbReference type="ARBA" id="ARBA00022763"/>
    </source>
</evidence>
<evidence type="ECO:0000313" key="12">
    <source>
        <dbReference type="EMBL" id="MSS18832.1"/>
    </source>
</evidence>
<dbReference type="Pfam" id="PF00717">
    <property type="entry name" value="Peptidase_S24"/>
    <property type="match status" value="1"/>
</dbReference>
<comment type="caution">
    <text evidence="12">The sequence shown here is derived from an EMBL/GenBank/DDBJ whole genome shotgun (WGS) entry which is preliminary data.</text>
</comment>
<dbReference type="PANTHER" id="PTHR40661:SF1">
    <property type="entry name" value="HTH CRO_C1-TYPE DOMAIN-CONTAINING PROTEIN"/>
    <property type="match status" value="1"/>
</dbReference>
<dbReference type="GO" id="GO:0003677">
    <property type="term" value="F:DNA binding"/>
    <property type="evidence" value="ECO:0007669"/>
    <property type="project" value="UniProtKB-KW"/>
</dbReference>
<evidence type="ECO:0000256" key="7">
    <source>
        <dbReference type="ARBA" id="ARBA00023163"/>
    </source>
</evidence>
<dbReference type="PROSITE" id="PS50943">
    <property type="entry name" value="HTH_CROC1"/>
    <property type="match status" value="1"/>
</dbReference>
<evidence type="ECO:0000256" key="5">
    <source>
        <dbReference type="ARBA" id="ARBA00023015"/>
    </source>
</evidence>
<accession>A0A7X2T8Z5</accession>
<keyword evidence="13" id="KW-1185">Reference proteome</keyword>
<dbReference type="GO" id="GO:0009432">
    <property type="term" value="P:SOS response"/>
    <property type="evidence" value="ECO:0007669"/>
    <property type="project" value="UniProtKB-KW"/>
</dbReference>
<reference evidence="12 13" key="1">
    <citation type="submission" date="2019-08" db="EMBL/GenBank/DDBJ databases">
        <title>In-depth cultivation of the pig gut microbiome towards novel bacterial diversity and tailored functional studies.</title>
        <authorList>
            <person name="Wylensek D."/>
            <person name="Hitch T.C.A."/>
            <person name="Clavel T."/>
        </authorList>
    </citation>
    <scope>NUCLEOTIDE SEQUENCE [LARGE SCALE GENOMIC DNA]</scope>
    <source>
        <strain evidence="12 13">RF-744-FAT-4</strain>
    </source>
</reference>
<keyword evidence="3 10" id="KW-0378">Hydrolase</keyword>
<sequence length="223" mass="24873">MSVFPYIIKPSSLGEIIIMKEKLISRLKMLMEKNNMTAAELSRKSGIRASSISDYLTGKYEPKQDKIDRLAQALNVSPAWLMGYEHKRCIPSNIITPGAIPIPILGEICAGDGVYGEENFKGMFFIDQSVKADYCLIVHGDSMIDAGIYDGDIAFLQKDFELIDGEIYAVVFGAEDSATLKQLYRDGKTVILQPCNKEYKPIIVDYVDLYVVGLLVGVYHKID</sequence>
<dbReference type="SUPFAM" id="SSF47413">
    <property type="entry name" value="lambda repressor-like DNA-binding domains"/>
    <property type="match status" value="1"/>
</dbReference>
<evidence type="ECO:0000256" key="9">
    <source>
        <dbReference type="ARBA" id="ARBA00023236"/>
    </source>
</evidence>
<proteinExistence type="inferred from homology"/>
<evidence type="ECO:0000259" key="11">
    <source>
        <dbReference type="PROSITE" id="PS50943"/>
    </source>
</evidence>
<dbReference type="AlphaFoldDB" id="A0A7X2T8Z5"/>
<dbReference type="InterPro" id="IPR006197">
    <property type="entry name" value="Peptidase_S24_LexA"/>
</dbReference>
<dbReference type="InterPro" id="IPR001387">
    <property type="entry name" value="Cro/C1-type_HTH"/>
</dbReference>
<evidence type="ECO:0000256" key="4">
    <source>
        <dbReference type="ARBA" id="ARBA00022813"/>
    </source>
</evidence>
<gene>
    <name evidence="12" type="ORF">FYJ52_00140</name>
</gene>
<dbReference type="PANTHER" id="PTHR40661">
    <property type="match status" value="1"/>
</dbReference>
<dbReference type="Gene3D" id="2.10.109.10">
    <property type="entry name" value="Umud Fragment, subunit A"/>
    <property type="match status" value="1"/>
</dbReference>
<dbReference type="CDD" id="cd00093">
    <property type="entry name" value="HTH_XRE"/>
    <property type="match status" value="1"/>
</dbReference>